<dbReference type="AlphaFoldDB" id="A0A1Q9CEC4"/>
<dbReference type="InterPro" id="IPR001623">
    <property type="entry name" value="DnaJ_domain"/>
</dbReference>
<dbReference type="PROSITE" id="PS50076">
    <property type="entry name" value="DNAJ_2"/>
    <property type="match status" value="1"/>
</dbReference>
<dbReference type="CDD" id="cd06257">
    <property type="entry name" value="DnaJ"/>
    <property type="match status" value="1"/>
</dbReference>
<sequence length="884" mass="94493">MQVLRAEEGDSLQIQGTQLVVRAWYGVPGNEWKEENGKMVTSTVCYLAARRGTITVLNRVLGGDPAWLYRKVLVVEVQHRDECHACNSIVRAEQEDLNVKFFAGSQDYYRLFDFPRFSSPTKEEVARAKRECHRKYRFHPDQNHGLSAEEAKFKESQCQIIHHAAGVLEDPQLKEKYDNELRTALGLHKLSWEEKVGRGLLCTGMVLGGVVMIIFGLCSAAPTAGLGLGLSIGGSALLNAGIKCSFAQYGDPDHAWSKFGKDFLVGGLQGAAGGAIGVGFGAGLIGPAMNAGKTAAAVGWAALSGASTAAAGNAISDFPDLCDGTKALWHNELTIEAIADGNGPEARHFEVTTEQNPHHCRTGQRVRFFNLTGNKDEVREPDGRDLWARKTGEQTLLLFASEGDAKGTEFRGRVALKSSTGILRCCQPDGQEQTAVLSEENASHWVCSMAIGAAAGAVVQGVAALCSPGANAGQVADDVASNSKKAAEKLADNMKPQEAALAQTAAKEASKEIIQTVESAVTSGKEGVKQLTRLLTAKQFFAGAGKRMLADLAGSGARIVLDGGKMVVEMGIQGHHASDIGHQVLVTVFVGFALSTACSAATACAAQGGEHRRLAQIRATKEASLKDLSSSFTNQKKLLNAQDTPGTGHACERHMGTLEMAEARARHTKEPAGVFKEGDGQVIQDMVQLVEAEGQQVQQDFQQLLQKYGVENGDALPKGVKISSNGVPIAMGRKERPSIFTKADSQSAEAFAREARQLLSNNGSIVMQKSDVGYQAVSTKGPDGQHQQMQYQACDEVRAYYSKTLSLDSAGKPELHIRAETIYPTASQEQPCINRADVPRACRDVNIPDVELSVSHANQCGADAARNMIQNSLAASCFKEAEGS</sequence>
<accession>A0A1Q9CEC4</accession>
<reference evidence="1 2" key="1">
    <citation type="submission" date="2016-02" db="EMBL/GenBank/DDBJ databases">
        <title>Genome analysis of coral dinoflagellate symbionts highlights evolutionary adaptations to a symbiotic lifestyle.</title>
        <authorList>
            <person name="Aranda M."/>
            <person name="Li Y."/>
            <person name="Liew Y.J."/>
            <person name="Baumgarten S."/>
            <person name="Simakov O."/>
            <person name="Wilson M."/>
            <person name="Piel J."/>
            <person name="Ashoor H."/>
            <person name="Bougouffa S."/>
            <person name="Bajic V.B."/>
            <person name="Ryu T."/>
            <person name="Ravasi T."/>
            <person name="Bayer T."/>
            <person name="Micklem G."/>
            <person name="Kim H."/>
            <person name="Bhak J."/>
            <person name="Lajeunesse T.C."/>
            <person name="Voolstra C.R."/>
        </authorList>
    </citation>
    <scope>NUCLEOTIDE SEQUENCE [LARGE SCALE GENOMIC DNA]</scope>
    <source>
        <strain evidence="1 2">CCMP2467</strain>
    </source>
</reference>
<comment type="caution">
    <text evidence="1">The sequence shown here is derived from an EMBL/GenBank/DDBJ whole genome shotgun (WGS) entry which is preliminary data.</text>
</comment>
<organism evidence="1 2">
    <name type="scientific">Symbiodinium microadriaticum</name>
    <name type="common">Dinoflagellate</name>
    <name type="synonym">Zooxanthella microadriatica</name>
    <dbReference type="NCBI Taxonomy" id="2951"/>
    <lineage>
        <taxon>Eukaryota</taxon>
        <taxon>Sar</taxon>
        <taxon>Alveolata</taxon>
        <taxon>Dinophyceae</taxon>
        <taxon>Suessiales</taxon>
        <taxon>Symbiodiniaceae</taxon>
        <taxon>Symbiodinium</taxon>
    </lineage>
</organism>
<proteinExistence type="predicted"/>
<dbReference type="OrthoDB" id="423791at2759"/>
<protein>
    <submittedName>
        <fullName evidence="1">Chaperone protein DnaJ</fullName>
    </submittedName>
</protein>
<evidence type="ECO:0000313" key="1">
    <source>
        <dbReference type="EMBL" id="OLP81271.1"/>
    </source>
</evidence>
<dbReference type="Gene3D" id="1.10.287.110">
    <property type="entry name" value="DnaJ domain"/>
    <property type="match status" value="1"/>
</dbReference>
<keyword evidence="2" id="KW-1185">Reference proteome</keyword>
<name>A0A1Q9CEC4_SYMMI</name>
<dbReference type="Proteomes" id="UP000186817">
    <property type="component" value="Unassembled WGS sequence"/>
</dbReference>
<gene>
    <name evidence="1" type="primary">dnaJ</name>
    <name evidence="1" type="ORF">AK812_SmicGene38207</name>
</gene>
<evidence type="ECO:0000313" key="2">
    <source>
        <dbReference type="Proteomes" id="UP000186817"/>
    </source>
</evidence>
<dbReference type="InterPro" id="IPR036869">
    <property type="entry name" value="J_dom_sf"/>
</dbReference>
<dbReference type="SUPFAM" id="SSF46565">
    <property type="entry name" value="Chaperone J-domain"/>
    <property type="match status" value="1"/>
</dbReference>
<dbReference type="EMBL" id="LSRX01001297">
    <property type="protein sequence ID" value="OLP81271.1"/>
    <property type="molecule type" value="Genomic_DNA"/>
</dbReference>